<organism evidence="2 3">
    <name type="scientific">Paenalkalicoccus suaedae</name>
    <dbReference type="NCBI Taxonomy" id="2592382"/>
    <lineage>
        <taxon>Bacteria</taxon>
        <taxon>Bacillati</taxon>
        <taxon>Bacillota</taxon>
        <taxon>Bacilli</taxon>
        <taxon>Bacillales</taxon>
        <taxon>Bacillaceae</taxon>
        <taxon>Paenalkalicoccus</taxon>
    </lineage>
</organism>
<evidence type="ECO:0000313" key="3">
    <source>
        <dbReference type="Proteomes" id="UP000318138"/>
    </source>
</evidence>
<dbReference type="KEGG" id="psua:FLK61_40235"/>
<accession>A0A859FKP4</accession>
<proteinExistence type="predicted"/>
<evidence type="ECO:0000259" key="1">
    <source>
        <dbReference type="Pfam" id="PF18476"/>
    </source>
</evidence>
<name>A0A859FKP4_9BACI</name>
<gene>
    <name evidence="2" type="ORF">FLK61_40235</name>
</gene>
<dbReference type="Proteomes" id="UP000318138">
    <property type="component" value="Chromosome"/>
</dbReference>
<sequence>METKINSKLQTPEKLTSIIPAWELIDNNDELKVEDDYLKSLTKYKKTLKALKSEVKQFIIDDPILDSLEKYLRFGYFEISEVDESDFEKDAISRAPKKIPPLTGGDNGKKLNKYGDYKIWKHILTLKKNVIFVTTDMKPSVCSVGII</sequence>
<keyword evidence="3" id="KW-1185">Reference proteome</keyword>
<dbReference type="EMBL" id="CP041372">
    <property type="protein sequence ID" value="QKS73346.1"/>
    <property type="molecule type" value="Genomic_DNA"/>
</dbReference>
<dbReference type="InterPro" id="IPR041578">
    <property type="entry name" value="PIN_8"/>
</dbReference>
<protein>
    <recommendedName>
        <fullName evidence="1">PIN like domain-containing protein</fullName>
    </recommendedName>
</protein>
<reference evidence="3" key="1">
    <citation type="submission" date="2019-07" db="EMBL/GenBank/DDBJ databases">
        <title>Bacillus alkalisoli sp. nov. isolated from saline soil.</title>
        <authorList>
            <person name="Sun J.-Q."/>
            <person name="Xu L."/>
        </authorList>
    </citation>
    <scope>NUCLEOTIDE SEQUENCE [LARGE SCALE GENOMIC DNA]</scope>
    <source>
        <strain evidence="3">M4U3P1</strain>
    </source>
</reference>
<dbReference type="Pfam" id="PF18476">
    <property type="entry name" value="PIN_8"/>
    <property type="match status" value="1"/>
</dbReference>
<evidence type="ECO:0000313" key="2">
    <source>
        <dbReference type="EMBL" id="QKS73346.1"/>
    </source>
</evidence>
<dbReference type="AlphaFoldDB" id="A0A859FKP4"/>
<feature type="domain" description="PIN like" evidence="1">
    <location>
        <begin position="14"/>
        <end position="138"/>
    </location>
</feature>